<dbReference type="EC" id="2.7.1.92" evidence="7"/>
<keyword evidence="5" id="KW-0067">ATP-binding</keyword>
<dbReference type="RefSeq" id="WP_028529356.1">
    <property type="nucleotide sequence ID" value="NZ_CABLBR010000023.1"/>
</dbReference>
<evidence type="ECO:0000256" key="5">
    <source>
        <dbReference type="ARBA" id="ARBA00022840"/>
    </source>
</evidence>
<feature type="domain" description="Carbohydrate kinase PfkB" evidence="6">
    <location>
        <begin position="11"/>
        <end position="322"/>
    </location>
</feature>
<protein>
    <submittedName>
        <fullName evidence="7">5-dehydro-2-deoxygluconokinase</fullName>
        <ecNumber evidence="7">2.7.1.92</ecNumber>
    </submittedName>
</protein>
<dbReference type="CDD" id="cd01166">
    <property type="entry name" value="KdgK"/>
    <property type="match status" value="1"/>
</dbReference>
<sequence>MVKKLDLILAGRAGIDLNTTALNCPFAQIPSFTKSVGGSPANIAQGAARLGLKTGFVGKVAKDGMGEYILQSFQEQGIDTFGIQVDHTGARNCIALTEILSPDNSGTYQSSSEAFHHGTYLYREGTADLLLSPNEINEVYIADARAVLLSGTAFSASPSREAMFQMIDYAKKHETAVILDIDYRPFGWKNREEAARCYAAAIAQADVVIGNREEFDAVEYLTMPDNRDNERSARTLLEQGVRLVIVKDGANGSWGYVKDKPAEQCGVIPTRALKTFGSGDAYAAGLMYGLLNDRGLRYAMQLGTACASIALTNISCADGIPKLEKAEQVRMAHYGREV</sequence>
<dbReference type="SUPFAM" id="SSF53613">
    <property type="entry name" value="Ribokinase-like"/>
    <property type="match status" value="1"/>
</dbReference>
<dbReference type="EMBL" id="CP102290">
    <property type="protein sequence ID" value="UWP58601.1"/>
    <property type="molecule type" value="Genomic_DNA"/>
</dbReference>
<dbReference type="InterPro" id="IPR011611">
    <property type="entry name" value="PfkB_dom"/>
</dbReference>
<evidence type="ECO:0000313" key="7">
    <source>
        <dbReference type="EMBL" id="UWP58601.1"/>
    </source>
</evidence>
<organism evidence="7 8">
    <name type="scientific">Ruminococcus gauvreauii</name>
    <dbReference type="NCBI Taxonomy" id="438033"/>
    <lineage>
        <taxon>Bacteria</taxon>
        <taxon>Bacillati</taxon>
        <taxon>Bacillota</taxon>
        <taxon>Clostridia</taxon>
        <taxon>Eubacteriales</taxon>
        <taxon>Oscillospiraceae</taxon>
        <taxon>Ruminococcus</taxon>
    </lineage>
</organism>
<dbReference type="NCBIfam" id="TIGR04382">
    <property type="entry name" value="myo_inos_iolC_N"/>
    <property type="match status" value="1"/>
</dbReference>
<evidence type="ECO:0000259" key="6">
    <source>
        <dbReference type="Pfam" id="PF00294"/>
    </source>
</evidence>
<dbReference type="InterPro" id="IPR029056">
    <property type="entry name" value="Ribokinase-like"/>
</dbReference>
<evidence type="ECO:0000256" key="2">
    <source>
        <dbReference type="ARBA" id="ARBA00022679"/>
    </source>
</evidence>
<dbReference type="PANTHER" id="PTHR43085:SF49">
    <property type="entry name" value="5-DEHYDRO-2-DEOXYGLUCONOKINASE"/>
    <property type="match status" value="1"/>
</dbReference>
<dbReference type="Pfam" id="PF00294">
    <property type="entry name" value="PfkB"/>
    <property type="match status" value="1"/>
</dbReference>
<dbReference type="PROSITE" id="PS00584">
    <property type="entry name" value="PFKB_KINASES_2"/>
    <property type="match status" value="1"/>
</dbReference>
<name>A0ABY5VEA3_9FIRM</name>
<dbReference type="Gene3D" id="3.40.1190.20">
    <property type="match status" value="1"/>
</dbReference>
<reference evidence="7" key="1">
    <citation type="journal article" date="2022" name="Cell">
        <title>Design, construction, and in vivo augmentation of a complex gut microbiome.</title>
        <authorList>
            <person name="Cheng A.G."/>
            <person name="Ho P.Y."/>
            <person name="Aranda-Diaz A."/>
            <person name="Jain S."/>
            <person name="Yu F.B."/>
            <person name="Meng X."/>
            <person name="Wang M."/>
            <person name="Iakiviak M."/>
            <person name="Nagashima K."/>
            <person name="Zhao A."/>
            <person name="Murugkar P."/>
            <person name="Patil A."/>
            <person name="Atabakhsh K."/>
            <person name="Weakley A."/>
            <person name="Yan J."/>
            <person name="Brumbaugh A.R."/>
            <person name="Higginbottom S."/>
            <person name="Dimas A."/>
            <person name="Shiver A.L."/>
            <person name="Deutschbauer A."/>
            <person name="Neff N."/>
            <person name="Sonnenburg J.L."/>
            <person name="Huang K.C."/>
            <person name="Fischbach M.A."/>
        </authorList>
    </citation>
    <scope>NUCLEOTIDE SEQUENCE</scope>
    <source>
        <strain evidence="7">DSM 19829</strain>
    </source>
</reference>
<dbReference type="InterPro" id="IPR023314">
    <property type="entry name" value="Myo_inos_IolC-like_sf"/>
</dbReference>
<evidence type="ECO:0000256" key="1">
    <source>
        <dbReference type="ARBA" id="ARBA00010688"/>
    </source>
</evidence>
<dbReference type="PANTHER" id="PTHR43085">
    <property type="entry name" value="HEXOKINASE FAMILY MEMBER"/>
    <property type="match status" value="1"/>
</dbReference>
<dbReference type="GO" id="GO:0047590">
    <property type="term" value="F:5-dehydro-2-deoxygluconokinase activity"/>
    <property type="evidence" value="ECO:0007669"/>
    <property type="project" value="UniProtKB-EC"/>
</dbReference>
<dbReference type="InterPro" id="IPR030830">
    <property type="entry name" value="Myo_inos_IolC"/>
</dbReference>
<comment type="similarity">
    <text evidence="1">Belongs to the carbohydrate kinase PfkB family.</text>
</comment>
<evidence type="ECO:0000313" key="8">
    <source>
        <dbReference type="Proteomes" id="UP001060164"/>
    </source>
</evidence>
<dbReference type="InterPro" id="IPR002173">
    <property type="entry name" value="Carboh/pur_kinase_PfkB_CS"/>
</dbReference>
<keyword evidence="2 7" id="KW-0808">Transferase</keyword>
<keyword evidence="4" id="KW-0418">Kinase</keyword>
<dbReference type="InterPro" id="IPR050306">
    <property type="entry name" value="PfkB_Carbo_kinase"/>
</dbReference>
<evidence type="ECO:0000256" key="4">
    <source>
        <dbReference type="ARBA" id="ARBA00022777"/>
    </source>
</evidence>
<dbReference type="Proteomes" id="UP001060164">
    <property type="component" value="Chromosome"/>
</dbReference>
<keyword evidence="8" id="KW-1185">Reference proteome</keyword>
<keyword evidence="3" id="KW-0547">Nucleotide-binding</keyword>
<accession>A0ABY5VEA3</accession>
<gene>
    <name evidence="7" type="primary">iolC</name>
    <name evidence="7" type="ORF">NQ502_14630</name>
</gene>
<dbReference type="Gene3D" id="2.20.150.10">
    <property type="entry name" value="putative 5-dehydro-2- deoxygluconokinase"/>
    <property type="match status" value="1"/>
</dbReference>
<proteinExistence type="inferred from homology"/>
<evidence type="ECO:0000256" key="3">
    <source>
        <dbReference type="ARBA" id="ARBA00022741"/>
    </source>
</evidence>